<dbReference type="InterPro" id="IPR005467">
    <property type="entry name" value="His_kinase_dom"/>
</dbReference>
<evidence type="ECO:0000256" key="6">
    <source>
        <dbReference type="ARBA" id="ARBA00022777"/>
    </source>
</evidence>
<feature type="region of interest" description="Disordered" evidence="11">
    <location>
        <begin position="140"/>
        <end position="170"/>
    </location>
</feature>
<dbReference type="GO" id="GO:0006935">
    <property type="term" value="P:chemotaxis"/>
    <property type="evidence" value="ECO:0007669"/>
    <property type="project" value="InterPro"/>
</dbReference>
<evidence type="ECO:0000256" key="4">
    <source>
        <dbReference type="ARBA" id="ARBA00022553"/>
    </source>
</evidence>
<accession>A0A7X3FXQ2</accession>
<reference evidence="16 17" key="1">
    <citation type="submission" date="2019-12" db="EMBL/GenBank/DDBJ databases">
        <authorList>
            <person name="Li C."/>
            <person name="Zhao J."/>
        </authorList>
    </citation>
    <scope>NUCLEOTIDE SEQUENCE [LARGE SCALE GENOMIC DNA]</scope>
    <source>
        <strain evidence="16 17">NEAU-DD11</strain>
    </source>
</reference>
<dbReference type="PANTHER" id="PTHR43395">
    <property type="entry name" value="SENSOR HISTIDINE KINASE CHEA"/>
    <property type="match status" value="1"/>
</dbReference>
<dbReference type="RefSeq" id="WP_160407874.1">
    <property type="nucleotide sequence ID" value="NZ_WSES01000002.1"/>
</dbReference>
<dbReference type="PROSITE" id="PS50110">
    <property type="entry name" value="RESPONSE_REGULATORY"/>
    <property type="match status" value="1"/>
</dbReference>
<keyword evidence="6" id="KW-0418">Kinase</keyword>
<dbReference type="Proteomes" id="UP000443353">
    <property type="component" value="Unassembled WGS sequence"/>
</dbReference>
<evidence type="ECO:0000259" key="15">
    <source>
        <dbReference type="PROSITE" id="PS50894"/>
    </source>
</evidence>
<evidence type="ECO:0000256" key="1">
    <source>
        <dbReference type="ARBA" id="ARBA00000085"/>
    </source>
</evidence>
<evidence type="ECO:0000256" key="8">
    <source>
        <dbReference type="ARBA" id="ARBA00035100"/>
    </source>
</evidence>
<keyword evidence="4 10" id="KW-0597">Phosphoprotein</keyword>
<comment type="caution">
    <text evidence="16">The sequence shown here is derived from an EMBL/GenBank/DDBJ whole genome shotgun (WGS) entry which is preliminary data.</text>
</comment>
<dbReference type="SUPFAM" id="SSF52172">
    <property type="entry name" value="CheY-like"/>
    <property type="match status" value="1"/>
</dbReference>
<evidence type="ECO:0000259" key="12">
    <source>
        <dbReference type="PROSITE" id="PS50109"/>
    </source>
</evidence>
<dbReference type="CDD" id="cd00088">
    <property type="entry name" value="HPT"/>
    <property type="match status" value="1"/>
</dbReference>
<keyword evidence="7" id="KW-0902">Two-component regulatory system</keyword>
<keyword evidence="5" id="KW-0808">Transferase</keyword>
<evidence type="ECO:0000313" key="16">
    <source>
        <dbReference type="EMBL" id="MVW59725.1"/>
    </source>
</evidence>
<evidence type="ECO:0000259" key="13">
    <source>
        <dbReference type="PROSITE" id="PS50110"/>
    </source>
</evidence>
<dbReference type="InterPro" id="IPR036890">
    <property type="entry name" value="HATPase_C_sf"/>
</dbReference>
<evidence type="ECO:0000256" key="9">
    <source>
        <dbReference type="PROSITE-ProRule" id="PRU00110"/>
    </source>
</evidence>
<evidence type="ECO:0000256" key="3">
    <source>
        <dbReference type="ARBA" id="ARBA00021495"/>
    </source>
</evidence>
<dbReference type="InterPro" id="IPR004358">
    <property type="entry name" value="Sig_transdc_His_kin-like_C"/>
</dbReference>
<dbReference type="InterPro" id="IPR008207">
    <property type="entry name" value="Sig_transdc_His_kin_Hpt_dom"/>
</dbReference>
<dbReference type="SMART" id="SM00260">
    <property type="entry name" value="CheW"/>
    <property type="match status" value="1"/>
</dbReference>
<dbReference type="Gene3D" id="1.20.120.160">
    <property type="entry name" value="HPT domain"/>
    <property type="match status" value="1"/>
</dbReference>
<proteinExistence type="predicted"/>
<dbReference type="EMBL" id="WSES01000002">
    <property type="protein sequence ID" value="MVW59725.1"/>
    <property type="molecule type" value="Genomic_DNA"/>
</dbReference>
<dbReference type="PROSITE" id="PS50851">
    <property type="entry name" value="CHEW"/>
    <property type="match status" value="1"/>
</dbReference>
<organism evidence="16 17">
    <name type="scientific">Massilia cellulosiltytica</name>
    <dbReference type="NCBI Taxonomy" id="2683234"/>
    <lineage>
        <taxon>Bacteria</taxon>
        <taxon>Pseudomonadati</taxon>
        <taxon>Pseudomonadota</taxon>
        <taxon>Betaproteobacteria</taxon>
        <taxon>Burkholderiales</taxon>
        <taxon>Oxalobacteraceae</taxon>
        <taxon>Telluria group</taxon>
        <taxon>Massilia</taxon>
    </lineage>
</organism>
<dbReference type="Pfam" id="PF01584">
    <property type="entry name" value="CheW"/>
    <property type="match status" value="1"/>
</dbReference>
<evidence type="ECO:0000256" key="2">
    <source>
        <dbReference type="ARBA" id="ARBA00012438"/>
    </source>
</evidence>
<keyword evidence="17" id="KW-1185">Reference proteome</keyword>
<dbReference type="PROSITE" id="PS50894">
    <property type="entry name" value="HPT"/>
    <property type="match status" value="1"/>
</dbReference>
<comment type="function">
    <text evidence="8">Involved in the transmission of sensory signals from the chemoreceptors to the flagellar motors. CheA is autophosphorylated; it can transfer its phosphate group to either CheB or CheY.</text>
</comment>
<gene>
    <name evidence="16" type="ORF">GPY61_07265</name>
</gene>
<dbReference type="SMART" id="SM00073">
    <property type="entry name" value="HPT"/>
    <property type="match status" value="1"/>
</dbReference>
<evidence type="ECO:0000313" key="17">
    <source>
        <dbReference type="Proteomes" id="UP000443353"/>
    </source>
</evidence>
<dbReference type="PRINTS" id="PR00344">
    <property type="entry name" value="BCTRLSENSOR"/>
</dbReference>
<dbReference type="Pfam" id="PF01627">
    <property type="entry name" value="Hpt"/>
    <property type="match status" value="1"/>
</dbReference>
<evidence type="ECO:0000256" key="11">
    <source>
        <dbReference type="SAM" id="MobiDB-lite"/>
    </source>
</evidence>
<evidence type="ECO:0000256" key="7">
    <source>
        <dbReference type="ARBA" id="ARBA00023012"/>
    </source>
</evidence>
<dbReference type="Gene3D" id="3.30.565.10">
    <property type="entry name" value="Histidine kinase-like ATPase, C-terminal domain"/>
    <property type="match status" value="1"/>
</dbReference>
<dbReference type="InterPro" id="IPR051315">
    <property type="entry name" value="Bact_Chemotaxis_CheA"/>
</dbReference>
<name>A0A7X3FXQ2_9BURK</name>
<dbReference type="FunFam" id="3.30.565.10:FF:000016">
    <property type="entry name" value="Chemotaxis protein CheA, putative"/>
    <property type="match status" value="1"/>
</dbReference>
<dbReference type="Gene3D" id="3.40.50.2300">
    <property type="match status" value="1"/>
</dbReference>
<feature type="modified residue" description="Phosphohistidine" evidence="9">
    <location>
        <position position="52"/>
    </location>
</feature>
<dbReference type="Pfam" id="PF02518">
    <property type="entry name" value="HATPase_c"/>
    <property type="match status" value="1"/>
</dbReference>
<dbReference type="InterPro" id="IPR011006">
    <property type="entry name" value="CheY-like_superfamily"/>
</dbReference>
<dbReference type="GO" id="GO:0000155">
    <property type="term" value="F:phosphorelay sensor kinase activity"/>
    <property type="evidence" value="ECO:0007669"/>
    <property type="project" value="UniProtKB-ARBA"/>
</dbReference>
<feature type="domain" description="CheW-like" evidence="14">
    <location>
        <begin position="444"/>
        <end position="578"/>
    </location>
</feature>
<feature type="domain" description="HPt" evidence="15">
    <location>
        <begin position="3"/>
        <end position="109"/>
    </location>
</feature>
<dbReference type="InterPro" id="IPR002545">
    <property type="entry name" value="CheW-lke_dom"/>
</dbReference>
<dbReference type="InterPro" id="IPR003594">
    <property type="entry name" value="HATPase_dom"/>
</dbReference>
<sequence>MTDEAFRERLRAIFGEEAREHLAQIDVGLVALEQAGGGQRDALFERLLKVLHTLKGAARTVDEIELERLCHALESMLGAARAAGLSATAEQFDLLHRAAAAARQVVDAPALRSRKVAGLLAGQLETAAAELPAQVAEAPLPDEAPAPEGQNEPDAPPDETEPNRTDERIRVDGRCIDSIRAHAEGLLPVELKLRHHVDELRALAAGIATRRREGVASFDAEAARLELACAQLATGMENTGKELHGVRARLFEAVLETALVPAAAAFGELPALVRNLARGRGKQVRLDTLGADVDLDRRVLGVVREALIHLVTNAVDHGIETPDERTRAGKDPSGRIEIAVTQRDARMVCVCVRDDGAGIDADAVAHRAGVDAAELAQMSEQQRLQLALRAGVSTRTEVTSVSGRGVGLAIVADKVVASGGQLVVGTVPGAGASFELLLPVGVASLRALVVEVAGHRYALPLAGLEAVRSAAQAAVRTVEGRETVLVGGRVLPLVRLAALFGTARPGNDADQGVVIAAQAGGQAFGVLVDAIVAEQDLLPKPMGPLLRRVRWFSGAAQLGDGTLAPVIALEDAGAAALAGRGLAGAAAAAAPAPAAGPRKVLVVEDSVTSRLLLKHILEGAGYAVDTAVDGLDAQSRLRTGRYDVVVSDVEMPNMDGLALTASIRATPATAELPVILVTSLQTPEQREAGLRAGADAYFTKGSFDQDRLLATVRRVAGMEAS</sequence>
<feature type="domain" description="Response regulatory" evidence="13">
    <location>
        <begin position="599"/>
        <end position="715"/>
    </location>
</feature>
<dbReference type="SUPFAM" id="SSF55874">
    <property type="entry name" value="ATPase domain of HSP90 chaperone/DNA topoisomerase II/histidine kinase"/>
    <property type="match status" value="1"/>
</dbReference>
<feature type="modified residue" description="4-aspartylphosphate" evidence="10">
    <location>
        <position position="648"/>
    </location>
</feature>
<dbReference type="Gene3D" id="2.30.30.40">
    <property type="entry name" value="SH3 Domains"/>
    <property type="match status" value="1"/>
</dbReference>
<dbReference type="SUPFAM" id="SSF47226">
    <property type="entry name" value="Histidine-containing phosphotransfer domain, HPT domain"/>
    <property type="match status" value="1"/>
</dbReference>
<evidence type="ECO:0000256" key="5">
    <source>
        <dbReference type="ARBA" id="ARBA00022679"/>
    </source>
</evidence>
<comment type="catalytic activity">
    <reaction evidence="1">
        <text>ATP + protein L-histidine = ADP + protein N-phospho-L-histidine.</text>
        <dbReference type="EC" id="2.7.13.3"/>
    </reaction>
</comment>
<dbReference type="InterPro" id="IPR001789">
    <property type="entry name" value="Sig_transdc_resp-reg_receiver"/>
</dbReference>
<dbReference type="AlphaFoldDB" id="A0A7X3FXQ2"/>
<feature type="compositionally biased region" description="Basic and acidic residues" evidence="11">
    <location>
        <begin position="161"/>
        <end position="170"/>
    </location>
</feature>
<dbReference type="InterPro" id="IPR036641">
    <property type="entry name" value="HPT_dom_sf"/>
</dbReference>
<dbReference type="PROSITE" id="PS50109">
    <property type="entry name" value="HIS_KIN"/>
    <property type="match status" value="1"/>
</dbReference>
<dbReference type="PANTHER" id="PTHR43395:SF1">
    <property type="entry name" value="CHEMOTAXIS PROTEIN CHEA"/>
    <property type="match status" value="1"/>
</dbReference>
<dbReference type="SMART" id="SM00448">
    <property type="entry name" value="REC"/>
    <property type="match status" value="1"/>
</dbReference>
<dbReference type="InterPro" id="IPR036061">
    <property type="entry name" value="CheW-like_dom_sf"/>
</dbReference>
<feature type="domain" description="Histidine kinase" evidence="12">
    <location>
        <begin position="188"/>
        <end position="442"/>
    </location>
</feature>
<dbReference type="Pfam" id="PF00072">
    <property type="entry name" value="Response_reg"/>
    <property type="match status" value="1"/>
</dbReference>
<dbReference type="EC" id="2.7.13.3" evidence="2"/>
<evidence type="ECO:0000259" key="14">
    <source>
        <dbReference type="PROSITE" id="PS50851"/>
    </source>
</evidence>
<evidence type="ECO:0000256" key="10">
    <source>
        <dbReference type="PROSITE-ProRule" id="PRU00169"/>
    </source>
</evidence>
<dbReference type="SMART" id="SM00387">
    <property type="entry name" value="HATPase_c"/>
    <property type="match status" value="1"/>
</dbReference>
<dbReference type="SUPFAM" id="SSF50341">
    <property type="entry name" value="CheW-like"/>
    <property type="match status" value="1"/>
</dbReference>
<protein>
    <recommendedName>
        <fullName evidence="3">Chemotaxis protein CheA</fullName>
        <ecNumber evidence="2">2.7.13.3</ecNumber>
    </recommendedName>
</protein>